<evidence type="ECO:0000313" key="1">
    <source>
        <dbReference type="EMBL" id="KAJ0110810.1"/>
    </source>
</evidence>
<protein>
    <submittedName>
        <fullName evidence="1">Uncharacterized protein</fullName>
    </submittedName>
</protein>
<name>A0ACC1C527_9ROSI</name>
<dbReference type="EMBL" id="CM047897">
    <property type="protein sequence ID" value="KAJ0110810.1"/>
    <property type="molecule type" value="Genomic_DNA"/>
</dbReference>
<proteinExistence type="predicted"/>
<accession>A0ACC1C527</accession>
<reference evidence="2" key="1">
    <citation type="journal article" date="2023" name="G3 (Bethesda)">
        <title>Genome assembly and association tests identify interacting loci associated with vigor, precocity, and sex in interspecific pistachio rootstocks.</title>
        <authorList>
            <person name="Palmer W."/>
            <person name="Jacygrad E."/>
            <person name="Sagayaradj S."/>
            <person name="Cavanaugh K."/>
            <person name="Han R."/>
            <person name="Bertier L."/>
            <person name="Beede B."/>
            <person name="Kafkas S."/>
            <person name="Golino D."/>
            <person name="Preece J."/>
            <person name="Michelmore R."/>
        </authorList>
    </citation>
    <scope>NUCLEOTIDE SEQUENCE [LARGE SCALE GENOMIC DNA]</scope>
</reference>
<keyword evidence="2" id="KW-1185">Reference proteome</keyword>
<gene>
    <name evidence="1" type="ORF">Patl1_02160</name>
</gene>
<sequence>MSWKSKAWAVVGTIAALEEFKIEKMGACNSTIHSLHHQHLINKMGQVSSQVERSPPSSSSSTKRSKREQSEESFRKIMYLSCWGPN</sequence>
<comment type="caution">
    <text evidence="1">The sequence shown here is derived from an EMBL/GenBank/DDBJ whole genome shotgun (WGS) entry which is preliminary data.</text>
</comment>
<dbReference type="Proteomes" id="UP001164250">
    <property type="component" value="Chromosome 1"/>
</dbReference>
<organism evidence="1 2">
    <name type="scientific">Pistacia atlantica</name>
    <dbReference type="NCBI Taxonomy" id="434234"/>
    <lineage>
        <taxon>Eukaryota</taxon>
        <taxon>Viridiplantae</taxon>
        <taxon>Streptophyta</taxon>
        <taxon>Embryophyta</taxon>
        <taxon>Tracheophyta</taxon>
        <taxon>Spermatophyta</taxon>
        <taxon>Magnoliopsida</taxon>
        <taxon>eudicotyledons</taxon>
        <taxon>Gunneridae</taxon>
        <taxon>Pentapetalae</taxon>
        <taxon>rosids</taxon>
        <taxon>malvids</taxon>
        <taxon>Sapindales</taxon>
        <taxon>Anacardiaceae</taxon>
        <taxon>Pistacia</taxon>
    </lineage>
</organism>
<evidence type="ECO:0000313" key="2">
    <source>
        <dbReference type="Proteomes" id="UP001164250"/>
    </source>
</evidence>